<evidence type="ECO:0000313" key="3">
    <source>
        <dbReference type="Proteomes" id="UP001492380"/>
    </source>
</evidence>
<accession>A0ABR1YVT8</accession>
<feature type="compositionally biased region" description="Basic and acidic residues" evidence="1">
    <location>
        <begin position="350"/>
        <end position="359"/>
    </location>
</feature>
<feature type="compositionally biased region" description="Low complexity" evidence="1">
    <location>
        <begin position="339"/>
        <end position="349"/>
    </location>
</feature>
<organism evidence="2 3">
    <name type="scientific">Phyllosticta capitalensis</name>
    <dbReference type="NCBI Taxonomy" id="121624"/>
    <lineage>
        <taxon>Eukaryota</taxon>
        <taxon>Fungi</taxon>
        <taxon>Dikarya</taxon>
        <taxon>Ascomycota</taxon>
        <taxon>Pezizomycotina</taxon>
        <taxon>Dothideomycetes</taxon>
        <taxon>Dothideomycetes incertae sedis</taxon>
        <taxon>Botryosphaeriales</taxon>
        <taxon>Phyllostictaceae</taxon>
        <taxon>Phyllosticta</taxon>
    </lineage>
</organism>
<proteinExistence type="predicted"/>
<feature type="compositionally biased region" description="Low complexity" evidence="1">
    <location>
        <begin position="318"/>
        <end position="329"/>
    </location>
</feature>
<reference evidence="2 3" key="1">
    <citation type="submission" date="2024-04" db="EMBL/GenBank/DDBJ databases">
        <title>Phyllosticta paracitricarpa is synonymous to the EU quarantine fungus P. citricarpa based on phylogenomic analyses.</title>
        <authorList>
            <consortium name="Lawrence Berkeley National Laboratory"/>
            <person name="Van Ingen-Buijs V.A."/>
            <person name="Van Westerhoven A.C."/>
            <person name="Haridas S."/>
            <person name="Skiadas P."/>
            <person name="Martin F."/>
            <person name="Groenewald J.Z."/>
            <person name="Crous P.W."/>
            <person name="Seidl M.F."/>
        </authorList>
    </citation>
    <scope>NUCLEOTIDE SEQUENCE [LARGE SCALE GENOMIC DNA]</scope>
    <source>
        <strain evidence="2 3">CBS 123374</strain>
    </source>
</reference>
<comment type="caution">
    <text evidence="2">The sequence shown here is derived from an EMBL/GenBank/DDBJ whole genome shotgun (WGS) entry which is preliminary data.</text>
</comment>
<feature type="compositionally biased region" description="Polar residues" evidence="1">
    <location>
        <begin position="295"/>
        <end position="317"/>
    </location>
</feature>
<feature type="region of interest" description="Disordered" evidence="1">
    <location>
        <begin position="1"/>
        <end position="28"/>
    </location>
</feature>
<keyword evidence="3" id="KW-1185">Reference proteome</keyword>
<evidence type="ECO:0000313" key="2">
    <source>
        <dbReference type="EMBL" id="KAK8240313.1"/>
    </source>
</evidence>
<feature type="region of interest" description="Disordered" evidence="1">
    <location>
        <begin position="240"/>
        <end position="359"/>
    </location>
</feature>
<dbReference type="EMBL" id="JBBWRZ010000003">
    <property type="protein sequence ID" value="KAK8240313.1"/>
    <property type="molecule type" value="Genomic_DNA"/>
</dbReference>
<evidence type="ECO:0000256" key="1">
    <source>
        <dbReference type="SAM" id="MobiDB-lite"/>
    </source>
</evidence>
<name>A0ABR1YVT8_9PEZI</name>
<protein>
    <submittedName>
        <fullName evidence="2">Uncharacterized protein</fullName>
    </submittedName>
</protein>
<gene>
    <name evidence="2" type="ORF">HDK90DRAFT_179942</name>
</gene>
<dbReference type="Proteomes" id="UP001492380">
    <property type="component" value="Unassembled WGS sequence"/>
</dbReference>
<sequence>MVLEEATTDTPPQESIDDGQQPGQAGGPIRYKLDLEKLPRPYTLLPIQIQKMAAEKNGRETAQYLMWAAALLRRPPTQDEAEAAAYHLAQKNATVINAVQLGHYWGLWRAWSTRKNYNWPIIDPYKKYPDFNPSKFLGFEGQRAIFLRHCARVGVWGFWGIVVGHFISDTYASIGALRAIQSDVRLKAFVERRDEELKKRAHAQVVAGAHPVTPVMPAVNVQGEEGGSYTLSGNPAAGFYGGHNQAPAHQADQWSTTRPAAEVSDDDASPTGGLGLWDESNDSASRGSSWDRLRQQSASTASQGTAPKPTSSDNDWISQEASSQQPQQQGGAWDRIRQQHQQGAPQQHQQKNDDDGWWK</sequence>